<proteinExistence type="predicted"/>
<accession>A0AAW9PVI7</accession>
<dbReference type="RefSeq" id="WP_330481983.1">
    <property type="nucleotide sequence ID" value="NZ_JAZBJZ010000005.1"/>
</dbReference>
<evidence type="ECO:0000313" key="3">
    <source>
        <dbReference type="Proteomes" id="UP001333818"/>
    </source>
</evidence>
<protein>
    <submittedName>
        <fullName evidence="2">2OG-Fe(II) oxygenase</fullName>
    </submittedName>
</protein>
<organism evidence="2 3">
    <name type="scientific">Tumidithrix elongata BACA0141</name>
    <dbReference type="NCBI Taxonomy" id="2716417"/>
    <lineage>
        <taxon>Bacteria</taxon>
        <taxon>Bacillati</taxon>
        <taxon>Cyanobacteriota</taxon>
        <taxon>Cyanophyceae</taxon>
        <taxon>Pseudanabaenales</taxon>
        <taxon>Pseudanabaenaceae</taxon>
        <taxon>Tumidithrix</taxon>
        <taxon>Tumidithrix elongata</taxon>
    </lineage>
</organism>
<name>A0AAW9PVI7_9CYAN</name>
<dbReference type="Pfam" id="PF13640">
    <property type="entry name" value="2OG-FeII_Oxy_3"/>
    <property type="match status" value="1"/>
</dbReference>
<feature type="domain" description="Prolyl 4-hydroxylase alpha subunit Fe(2+) 2OG dioxygenase" evidence="1">
    <location>
        <begin position="112"/>
        <end position="208"/>
    </location>
</feature>
<dbReference type="AlphaFoldDB" id="A0AAW9PVI7"/>
<dbReference type="Proteomes" id="UP001333818">
    <property type="component" value="Unassembled WGS sequence"/>
</dbReference>
<keyword evidence="3" id="KW-1185">Reference proteome</keyword>
<reference evidence="2" key="1">
    <citation type="submission" date="2024-01" db="EMBL/GenBank/DDBJ databases">
        <title>Bank of Algae and Cyanobacteria of the Azores (BACA) strain genomes.</title>
        <authorList>
            <person name="Luz R."/>
            <person name="Cordeiro R."/>
            <person name="Fonseca A."/>
            <person name="Goncalves V."/>
        </authorList>
    </citation>
    <scope>NUCLEOTIDE SEQUENCE</scope>
    <source>
        <strain evidence="2">BACA0141</strain>
    </source>
</reference>
<comment type="caution">
    <text evidence="2">The sequence shown here is derived from an EMBL/GenBank/DDBJ whole genome shotgun (WGS) entry which is preliminary data.</text>
</comment>
<gene>
    <name evidence="2" type="ORF">V2H45_02235</name>
</gene>
<sequence length="274" mass="31991">MLKVVRMDVCQEPDMLAHKFQNATPFPHIVIDNFLHEDLAERLLSDFPDISLMHKSHHYLFTQKYELSFWAKASDLFSQLHQDLLSEEFRLFISQVAGKNVFMDFDFCGELHQGRDGSYLDMHVDFNLHPKKDNWVHELTLLIYLNKNWQDQYGGQLLLQHQDQSKVYEIAPIFNRCTIICSDETTFHGYRKLNLPANVTRKSILVNFYREVAPDQIPPRKPTIWATEKVSPLKAGLAKLYNPISTLKHQLFGLTTAGDREDIEKIKERSKNKS</sequence>
<dbReference type="InterPro" id="IPR044862">
    <property type="entry name" value="Pro_4_hyd_alph_FE2OG_OXY"/>
</dbReference>
<evidence type="ECO:0000313" key="2">
    <source>
        <dbReference type="EMBL" id="MEE3715559.1"/>
    </source>
</evidence>
<evidence type="ECO:0000259" key="1">
    <source>
        <dbReference type="Pfam" id="PF13640"/>
    </source>
</evidence>
<dbReference type="EMBL" id="JAZBJZ010000005">
    <property type="protein sequence ID" value="MEE3715559.1"/>
    <property type="molecule type" value="Genomic_DNA"/>
</dbReference>
<dbReference type="Gene3D" id="2.60.120.620">
    <property type="entry name" value="q2cbj1_9rhob like domain"/>
    <property type="match status" value="1"/>
</dbReference>